<protein>
    <submittedName>
        <fullName evidence="2">Uncharacterized protein</fullName>
    </submittedName>
</protein>
<reference evidence="2 3" key="1">
    <citation type="journal article" date="2019" name="Int. J. Syst. Evol. Microbiol.">
        <title>The Global Catalogue of Microorganisms (GCM) 10K type strain sequencing project: providing services to taxonomists for standard genome sequencing and annotation.</title>
        <authorList>
            <consortium name="The Broad Institute Genomics Platform"/>
            <consortium name="The Broad Institute Genome Sequencing Center for Infectious Disease"/>
            <person name="Wu L."/>
            <person name="Ma J."/>
        </authorList>
    </citation>
    <scope>NUCLEOTIDE SEQUENCE [LARGE SCALE GENOMIC DNA]</scope>
    <source>
        <strain evidence="2 3">JCM 10671</strain>
    </source>
</reference>
<dbReference type="Proteomes" id="UP001500957">
    <property type="component" value="Unassembled WGS sequence"/>
</dbReference>
<accession>A0ABN1H9H2</accession>
<gene>
    <name evidence="2" type="ORF">GCM10009547_43010</name>
</gene>
<dbReference type="EMBL" id="BAAAHE010000047">
    <property type="protein sequence ID" value="GAA0634403.1"/>
    <property type="molecule type" value="Genomic_DNA"/>
</dbReference>
<proteinExistence type="predicted"/>
<feature type="region of interest" description="Disordered" evidence="1">
    <location>
        <begin position="1"/>
        <end position="33"/>
    </location>
</feature>
<evidence type="ECO:0000256" key="1">
    <source>
        <dbReference type="SAM" id="MobiDB-lite"/>
    </source>
</evidence>
<dbReference type="RefSeq" id="WP_344608663.1">
    <property type="nucleotide sequence ID" value="NZ_BAAAHE010000047.1"/>
</dbReference>
<comment type="caution">
    <text evidence="2">The sequence shown here is derived from an EMBL/GenBank/DDBJ whole genome shotgun (WGS) entry which is preliminary data.</text>
</comment>
<keyword evidence="3" id="KW-1185">Reference proteome</keyword>
<evidence type="ECO:0000313" key="3">
    <source>
        <dbReference type="Proteomes" id="UP001500957"/>
    </source>
</evidence>
<name>A0ABN1H9H2_9ACTN</name>
<organism evidence="2 3">
    <name type="scientific">Sporichthya brevicatena</name>
    <dbReference type="NCBI Taxonomy" id="171442"/>
    <lineage>
        <taxon>Bacteria</taxon>
        <taxon>Bacillati</taxon>
        <taxon>Actinomycetota</taxon>
        <taxon>Actinomycetes</taxon>
        <taxon>Sporichthyales</taxon>
        <taxon>Sporichthyaceae</taxon>
        <taxon>Sporichthya</taxon>
    </lineage>
</organism>
<sequence length="64" mass="6783">MSVKMRAVKSARNSDPSKLVRTPPFDKSTIKPHKHGTGFSTCAPCAAAGNATVCAHVDDWVTQA</sequence>
<evidence type="ECO:0000313" key="2">
    <source>
        <dbReference type="EMBL" id="GAA0634403.1"/>
    </source>
</evidence>